<name>A0ACD5HJL7_9PROT</name>
<keyword evidence="2" id="KW-1185">Reference proteome</keyword>
<organism evidence="1 2">
    <name type="scientific">Acidithiobacillus montserratensis</name>
    <dbReference type="NCBI Taxonomy" id="2729135"/>
    <lineage>
        <taxon>Bacteria</taxon>
        <taxon>Pseudomonadati</taxon>
        <taxon>Pseudomonadota</taxon>
        <taxon>Acidithiobacillia</taxon>
        <taxon>Acidithiobacillales</taxon>
        <taxon>Acidithiobacillaceae</taxon>
        <taxon>Acidithiobacillus</taxon>
    </lineage>
</organism>
<dbReference type="EMBL" id="CP127526">
    <property type="protein sequence ID" value="XRI74568.1"/>
    <property type="molecule type" value="Genomic_DNA"/>
</dbReference>
<proteinExistence type="predicted"/>
<keyword evidence="1" id="KW-0808">Transferase</keyword>
<dbReference type="Proteomes" id="UP001195965">
    <property type="component" value="Chromosome"/>
</dbReference>
<accession>A0ACD5HJL7</accession>
<protein>
    <submittedName>
        <fullName evidence="1">Arginine N-succinyltransferase</fullName>
        <ecNumber evidence="1">2.3.1.109</ecNumber>
    </submittedName>
</protein>
<dbReference type="EC" id="2.3.1.109" evidence="1"/>
<evidence type="ECO:0000313" key="2">
    <source>
        <dbReference type="Proteomes" id="UP001195965"/>
    </source>
</evidence>
<sequence length="327" mass="36976">MYIRPVKENDLDALFLFLRQSKTELTSLPKNKNSLAEKIAQSSASENFQELADWHRCLMVLYDPVNDTIAGISGLEREKSCAPHYIIDQTNKCLRFSTAAVSPIKLGSLLIHEEYRNYGLGGLLSKARFLYLANFSHPIADHIHAELRGWVDNNGRSLFWEKISSSFYDGSFSSIDQYRGTHPEIFFESHIAAHNIPFFLIEDDVKQVIGTVHKDTENAKRMLEKEGFTHTDCVDILDGGPILKSTLKNVFTIKKSSLFSVSTNRENEKISETWMISNIKVNGFRAGIYPAAHRSGHLYVHPQTLAALELDPDDLVRAVPKNAAHQR</sequence>
<evidence type="ECO:0000313" key="1">
    <source>
        <dbReference type="EMBL" id="XRI74568.1"/>
    </source>
</evidence>
<keyword evidence="1" id="KW-0012">Acyltransferase</keyword>
<gene>
    <name evidence="1" type="ORF">HHS34_005085</name>
</gene>
<reference evidence="1 2" key="1">
    <citation type="journal article" date="2021" name="ISME J.">
        <title>Genomic evolution of the class Acidithiobacillia: deep-branching Proteobacteria living in extreme acidic conditions.</title>
        <authorList>
            <person name="Moya-Beltran A."/>
            <person name="Beard S."/>
            <person name="Rojas-Villalobos C."/>
            <person name="Issotta F."/>
            <person name="Gallardo Y."/>
            <person name="Ulloa R."/>
            <person name="Giaveno A."/>
            <person name="Degli Esposti M."/>
            <person name="Johnson D.B."/>
            <person name="Quatrini R."/>
        </authorList>
    </citation>
    <scope>NUCLEOTIDE SEQUENCE [LARGE SCALE GENOMIC DNA]</scope>
    <source>
        <strain evidence="1 2">GG1-14</strain>
    </source>
</reference>